<keyword evidence="8" id="KW-0378">Hydrolase</keyword>
<comment type="subcellular location">
    <subcellularLocation>
        <location evidence="1">Membrane</location>
        <topology evidence="1">Single-pass membrane protein</topology>
    </subcellularLocation>
</comment>
<dbReference type="Proteomes" id="UP001368618">
    <property type="component" value="Chromosome"/>
</dbReference>
<keyword evidence="4 6" id="KW-1133">Transmembrane helix</keyword>
<comment type="subunit">
    <text evidence="6">HflC and HflK may interact to form a multimeric complex.</text>
</comment>
<dbReference type="NCBIfam" id="TIGR01933">
    <property type="entry name" value="hflK"/>
    <property type="match status" value="1"/>
</dbReference>
<gene>
    <name evidence="8" type="primary">hflK</name>
    <name evidence="8" type="ORF">RQL39_00625</name>
</gene>
<evidence type="ECO:0000256" key="6">
    <source>
        <dbReference type="RuleBase" id="RU364113"/>
    </source>
</evidence>
<sequence length="392" mass="45581">MNWNNSSNKDKDPWNGKRYPPDLDEICKKFYRKFNELFFRFFGKINKTNNFFTLKKGKFIFLMSILVVFILWVLSGIFIVNPAEEAVILRFGKYIKTVGPGPHWIPYLFSYKVIKNVDRILDYSYSAQMLTRDENLVSVSLAVQYRIGDLRAYLFNVVNPEESLQQATSSALRQVVGNTSLDQIITAGREIWGKNVKETLIKIISRYKTGIYITNVSPQPARAPENVQDAFDDAIKAQEDEKRFKEQALAYQAKVIPIAEGKAKRIIKEAIAYSKQLVLQAKGEVSEFLYLLPEYKMSPKIIAKRMYLDMMQSVLKKVSKIVIDIDSRNFIYYPLNKLLLSNSFVKKKMILDEYKVKNKINNGNLNKIFIKDKNFRKVYRSIRVNNGIYENN</sequence>
<keyword evidence="5 6" id="KW-0472">Membrane</keyword>
<dbReference type="PRINTS" id="PR00721">
    <property type="entry name" value="STOMATIN"/>
</dbReference>
<proteinExistence type="inferred from homology"/>
<dbReference type="GO" id="GO:0008233">
    <property type="term" value="F:peptidase activity"/>
    <property type="evidence" value="ECO:0007669"/>
    <property type="project" value="UniProtKB-KW"/>
</dbReference>
<comment type="similarity">
    <text evidence="2 6">Belongs to the band 7/mec-2 family. HflK subfamily.</text>
</comment>
<dbReference type="GO" id="GO:0006508">
    <property type="term" value="P:proteolysis"/>
    <property type="evidence" value="ECO:0007669"/>
    <property type="project" value="UniProtKB-KW"/>
</dbReference>
<evidence type="ECO:0000259" key="7">
    <source>
        <dbReference type="SMART" id="SM00244"/>
    </source>
</evidence>
<dbReference type="Pfam" id="PF12221">
    <property type="entry name" value="HflK_N"/>
    <property type="match status" value="1"/>
</dbReference>
<accession>A0ABZ2GY34</accession>
<evidence type="ECO:0000313" key="9">
    <source>
        <dbReference type="Proteomes" id="UP001368618"/>
    </source>
</evidence>
<dbReference type="InterPro" id="IPR001107">
    <property type="entry name" value="Band_7"/>
</dbReference>
<dbReference type="InterPro" id="IPR050710">
    <property type="entry name" value="Band7/mec-2_domain"/>
</dbReference>
<dbReference type="SMART" id="SM00244">
    <property type="entry name" value="PHB"/>
    <property type="match status" value="1"/>
</dbReference>
<dbReference type="Gene3D" id="3.30.479.30">
    <property type="entry name" value="Band 7 domain"/>
    <property type="match status" value="1"/>
</dbReference>
<keyword evidence="9" id="KW-1185">Reference proteome</keyword>
<dbReference type="Pfam" id="PF01145">
    <property type="entry name" value="Band_7"/>
    <property type="match status" value="1"/>
</dbReference>
<evidence type="ECO:0000256" key="2">
    <source>
        <dbReference type="ARBA" id="ARBA00006971"/>
    </source>
</evidence>
<dbReference type="SUPFAM" id="SSF117892">
    <property type="entry name" value="Band 7/SPFH domain"/>
    <property type="match status" value="1"/>
</dbReference>
<comment type="function">
    <text evidence="6">HflC and HflK could encode or regulate a protease.</text>
</comment>
<evidence type="ECO:0000256" key="1">
    <source>
        <dbReference type="ARBA" id="ARBA00004167"/>
    </source>
</evidence>
<organism evidence="8 9">
    <name type="scientific">Candidatus Legionella polyplacis</name>
    <dbReference type="NCBI Taxonomy" id="2005262"/>
    <lineage>
        <taxon>Bacteria</taxon>
        <taxon>Pseudomonadati</taxon>
        <taxon>Pseudomonadota</taxon>
        <taxon>Gammaproteobacteria</taxon>
        <taxon>Legionellales</taxon>
        <taxon>Legionellaceae</taxon>
        <taxon>Legionella</taxon>
    </lineage>
</organism>
<evidence type="ECO:0000256" key="3">
    <source>
        <dbReference type="ARBA" id="ARBA00022692"/>
    </source>
</evidence>
<dbReference type="PANTHER" id="PTHR43327">
    <property type="entry name" value="STOMATIN-LIKE PROTEIN 2, MITOCHONDRIAL"/>
    <property type="match status" value="1"/>
</dbReference>
<dbReference type="InterPro" id="IPR010201">
    <property type="entry name" value="HflK"/>
</dbReference>
<protein>
    <recommendedName>
        <fullName evidence="6">Protein HflK</fullName>
    </recommendedName>
</protein>
<dbReference type="CDD" id="cd03404">
    <property type="entry name" value="SPFH_HflK"/>
    <property type="match status" value="1"/>
</dbReference>
<evidence type="ECO:0000256" key="4">
    <source>
        <dbReference type="ARBA" id="ARBA00022989"/>
    </source>
</evidence>
<dbReference type="EMBL" id="CP135137">
    <property type="protein sequence ID" value="WWR11661.1"/>
    <property type="molecule type" value="Genomic_DNA"/>
</dbReference>
<evidence type="ECO:0000313" key="8">
    <source>
        <dbReference type="EMBL" id="WWR11661.1"/>
    </source>
</evidence>
<dbReference type="RefSeq" id="WP_338516201.1">
    <property type="nucleotide sequence ID" value="NZ_CP135137.1"/>
</dbReference>
<keyword evidence="3 6" id="KW-0812">Transmembrane</keyword>
<keyword evidence="8" id="KW-0645">Protease</keyword>
<dbReference type="PANTHER" id="PTHR43327:SF2">
    <property type="entry name" value="MODULATOR OF FTSH PROTEASE HFLK"/>
    <property type="match status" value="1"/>
</dbReference>
<evidence type="ECO:0000256" key="5">
    <source>
        <dbReference type="ARBA" id="ARBA00023136"/>
    </source>
</evidence>
<name>A0ABZ2GY34_9GAMM</name>
<dbReference type="InterPro" id="IPR001972">
    <property type="entry name" value="Stomatin_HflK_fam"/>
</dbReference>
<feature type="transmembrane region" description="Helical" evidence="6">
    <location>
        <begin position="59"/>
        <end position="80"/>
    </location>
</feature>
<dbReference type="InterPro" id="IPR020980">
    <property type="entry name" value="Membrane_HflK_N"/>
</dbReference>
<reference evidence="8" key="1">
    <citation type="submission" date="2023-09" db="EMBL/GenBank/DDBJ databases">
        <title>Genomes of two closely related lineages of the louse Polyplax serrata with different host specificities.</title>
        <authorList>
            <person name="Martinu J."/>
            <person name="Tarabai H."/>
            <person name="Stefka J."/>
            <person name="Hypsa V."/>
        </authorList>
    </citation>
    <scope>NUCLEOTIDE SEQUENCE [LARGE SCALE GENOMIC DNA]</scope>
    <source>
        <strain evidence="8">98ZLc_SE</strain>
    </source>
</reference>
<feature type="domain" description="Band 7" evidence="7">
    <location>
        <begin position="75"/>
        <end position="235"/>
    </location>
</feature>
<dbReference type="InterPro" id="IPR036013">
    <property type="entry name" value="Band_7/SPFH_dom_sf"/>
</dbReference>